<comment type="caution">
    <text evidence="1">The sequence shown here is derived from an EMBL/GenBank/DDBJ whole genome shotgun (WGS) entry which is preliminary data.</text>
</comment>
<evidence type="ECO:0000313" key="1">
    <source>
        <dbReference type="EMBL" id="CAF9926342.1"/>
    </source>
</evidence>
<reference evidence="1" key="1">
    <citation type="submission" date="2021-03" db="EMBL/GenBank/DDBJ databases">
        <authorList>
            <person name="Tagirdzhanova G."/>
        </authorList>
    </citation>
    <scope>NUCLEOTIDE SEQUENCE</scope>
</reference>
<keyword evidence="2" id="KW-1185">Reference proteome</keyword>
<protein>
    <submittedName>
        <fullName evidence="1">Uncharacterized protein</fullName>
    </submittedName>
</protein>
<gene>
    <name evidence="1" type="ORF">ALECFALPRED_003422</name>
</gene>
<dbReference type="Proteomes" id="UP000664203">
    <property type="component" value="Unassembled WGS sequence"/>
</dbReference>
<dbReference type="OrthoDB" id="5310077at2759"/>
<organism evidence="1 2">
    <name type="scientific">Alectoria fallacina</name>
    <dbReference type="NCBI Taxonomy" id="1903189"/>
    <lineage>
        <taxon>Eukaryota</taxon>
        <taxon>Fungi</taxon>
        <taxon>Dikarya</taxon>
        <taxon>Ascomycota</taxon>
        <taxon>Pezizomycotina</taxon>
        <taxon>Lecanoromycetes</taxon>
        <taxon>OSLEUM clade</taxon>
        <taxon>Lecanoromycetidae</taxon>
        <taxon>Lecanorales</taxon>
        <taxon>Lecanorineae</taxon>
        <taxon>Parmeliaceae</taxon>
        <taxon>Alectoria</taxon>
    </lineage>
</organism>
<dbReference type="AlphaFoldDB" id="A0A8H3FNX4"/>
<evidence type="ECO:0000313" key="2">
    <source>
        <dbReference type="Proteomes" id="UP000664203"/>
    </source>
</evidence>
<name>A0A8H3FNX4_9LECA</name>
<accession>A0A8H3FNX4</accession>
<sequence>MAPPSAFGAFSAFPAEIRRQIWHELLCKPVATLTPMWLVRALREGCYERYPTRTPFDVAIFRCSKACGLEAMEVFYAGQHIFTFVALPSRWELGCTSDREDPLIKELATWMPRYPTRLAARHIKNVWLSISISKSSKDCFGNFHMGDYALCVPLIRKLQHAGGVRGTCFVDLLFFCNDGSPRNIQVLGTSLFRGFKTLTAFDKVRFNISGSSRLATLALVPNMRRPEDLDGYTHWDLKMYILQTMVEELEPVLGPANVVDKRGTHVVEFRPRSHLVGLEAKSRKEAR</sequence>
<dbReference type="EMBL" id="CAJPDR010000213">
    <property type="protein sequence ID" value="CAF9926342.1"/>
    <property type="molecule type" value="Genomic_DNA"/>
</dbReference>
<proteinExistence type="predicted"/>